<proteinExistence type="predicted"/>
<accession>A0A397S4Y4</accession>
<evidence type="ECO:0000313" key="1">
    <source>
        <dbReference type="EMBL" id="RIA79799.1"/>
    </source>
</evidence>
<comment type="caution">
    <text evidence="1">The sequence shown here is derived from an EMBL/GenBank/DDBJ whole genome shotgun (WGS) entry which is preliminary data.</text>
</comment>
<sequence>MSQVYVILIEPGSLIENLHYESFSCIGGNLGSSTCLDWNKAGNGYKLSIIHIYKKHPAIFVSKIENDECYVYIYQGFKLQKKFVGTNPNDVWKNSGYIQKFSGMQLFGLEDQVTKKKLYDLCWYNLFVRWDQNEHNVIELSSELKLLYPPEYQFSDCELEAWLSMLYAAGCTNITLWLHGESEVKSLAMIDKILRFPLVFLLLFKVYQKQDQKVSSKIDTIGLCLECNECGYEIFASINAIIAAHIDNEYIKISQAIKRHVKLGGTIESGTKVANLQPNRNQERGKIGTIAGIKSLHEWTWPDQGEDAGFVCARILPGIGEWEKWSPAQIEKIQKRRKNEKPDPEFSTHTETSKKWTLPIITEKDPATECKLDLNILNSSMNSMNITNVMSSRIQSLNAFESGWALKSSKNSKREPWKRISKNVKHLLENMFHTGIANPNNKFSAQQMYEELVRCAKFGELKENDIPKQKKLLEIHKKSNYKP</sequence>
<name>A0A397S4Y4_9GLOM</name>
<dbReference type="EMBL" id="QKYT01001142">
    <property type="protein sequence ID" value="RIA79799.1"/>
    <property type="molecule type" value="Genomic_DNA"/>
</dbReference>
<protein>
    <submittedName>
        <fullName evidence="1">Uncharacterized protein</fullName>
    </submittedName>
</protein>
<dbReference type="AlphaFoldDB" id="A0A397S4Y4"/>
<organism evidence="1 2">
    <name type="scientific">Glomus cerebriforme</name>
    <dbReference type="NCBI Taxonomy" id="658196"/>
    <lineage>
        <taxon>Eukaryota</taxon>
        <taxon>Fungi</taxon>
        <taxon>Fungi incertae sedis</taxon>
        <taxon>Mucoromycota</taxon>
        <taxon>Glomeromycotina</taxon>
        <taxon>Glomeromycetes</taxon>
        <taxon>Glomerales</taxon>
        <taxon>Glomeraceae</taxon>
        <taxon>Glomus</taxon>
    </lineage>
</organism>
<evidence type="ECO:0000313" key="2">
    <source>
        <dbReference type="Proteomes" id="UP000265703"/>
    </source>
</evidence>
<dbReference type="OrthoDB" id="2386978at2759"/>
<keyword evidence="2" id="KW-1185">Reference proteome</keyword>
<dbReference type="Proteomes" id="UP000265703">
    <property type="component" value="Unassembled WGS sequence"/>
</dbReference>
<gene>
    <name evidence="1" type="ORF">C1645_839904</name>
</gene>
<reference evidence="1 2" key="1">
    <citation type="submission" date="2018-06" db="EMBL/GenBank/DDBJ databases">
        <title>Comparative genomics reveals the genomic features of Rhizophagus irregularis, R. cerebriforme, R. diaphanum and Gigaspora rosea, and their symbiotic lifestyle signature.</title>
        <authorList>
            <person name="Morin E."/>
            <person name="San Clemente H."/>
            <person name="Chen E.C.H."/>
            <person name="De La Providencia I."/>
            <person name="Hainaut M."/>
            <person name="Kuo A."/>
            <person name="Kohler A."/>
            <person name="Murat C."/>
            <person name="Tang N."/>
            <person name="Roy S."/>
            <person name="Loubradou J."/>
            <person name="Henrissat B."/>
            <person name="Grigoriev I.V."/>
            <person name="Corradi N."/>
            <person name="Roux C."/>
            <person name="Martin F.M."/>
        </authorList>
    </citation>
    <scope>NUCLEOTIDE SEQUENCE [LARGE SCALE GENOMIC DNA]</scope>
    <source>
        <strain evidence="1 2">DAOM 227022</strain>
    </source>
</reference>